<accession>A0A0C5VVA2</accession>
<evidence type="ECO:0000256" key="8">
    <source>
        <dbReference type="SAM" id="SignalP"/>
    </source>
</evidence>
<evidence type="ECO:0000259" key="9">
    <source>
        <dbReference type="Pfam" id="PF02225"/>
    </source>
</evidence>
<evidence type="ECO:0000256" key="5">
    <source>
        <dbReference type="ARBA" id="ARBA00022729"/>
    </source>
</evidence>
<feature type="signal peptide" evidence="8">
    <location>
        <begin position="1"/>
        <end position="25"/>
    </location>
</feature>
<evidence type="ECO:0000256" key="4">
    <source>
        <dbReference type="ARBA" id="ARBA00022723"/>
    </source>
</evidence>
<sequence length="542" mass="58535">MQSKILHVAGVLLTGSLLLSTQAMAGGSHQQRFSTFIDKYWSDNDLPPWQCRFIPKASPLFLPHCMQAENVTYHLQQLQNIADAHEGTRAAGLPGYESSVSYITDTLSAVGYDVKLLPFDFNAFYEIADGALIALVPEAVEYVWDEDFGYLSQTEAGDVSGPVMAVDLELGEGNASSSGCEAEDFDGFEPGAIALIQRGSCAFQQKAENAAAAGAIGAIIFNQGDSDDRTGLINATLSSDYSGGIPVLFATYENGVAWSETEGLELRMVVDVLREMRSVNNIIAESKWGDDENVVVLGAHLDSVFAGPGINDNGSGSAGILEMALLLKNAHTKNKIRYAWWGAEEAGLVGSTQYVLGLEPEELAKIKVYLNFDMIGSPNAYYGIYDGDGSAFELEGPPGSAATEALFEQYFNIRGLPFEGSEISFRSDYAQFFEEGIAFGGLFTGAEEIKTEEQAELYGGEAGLAFDPCYHSSCDDISNLDQRALEVNADAIAYVTAVLANSTSAIDEEIDNSELPDLNAQNLTLKSSVSYDKSHWGKYWIK</sequence>
<dbReference type="PATRIC" id="fig|1445510.3.peg.5152"/>
<dbReference type="SUPFAM" id="SSF52025">
    <property type="entry name" value="PA domain"/>
    <property type="match status" value="1"/>
</dbReference>
<dbReference type="KEGG" id="gsn:YC6258_05188"/>
<gene>
    <name evidence="11" type="ORF">YC6258_05188</name>
</gene>
<comment type="similarity">
    <text evidence="1">Belongs to the peptidase M28 family. M28A subfamily.</text>
</comment>
<evidence type="ECO:0000256" key="3">
    <source>
        <dbReference type="ARBA" id="ARBA00022670"/>
    </source>
</evidence>
<dbReference type="Pfam" id="PF04389">
    <property type="entry name" value="Peptidase_M28"/>
    <property type="match status" value="1"/>
</dbReference>
<reference evidence="11 12" key="1">
    <citation type="submission" date="2014-01" db="EMBL/GenBank/DDBJ databases">
        <title>Full genme sequencing of cellulolytic bacterium Gynuella sunshinyii YC6258T gen. nov., sp. nov.</title>
        <authorList>
            <person name="Khan H."/>
            <person name="Chung E.J."/>
            <person name="Chung Y.R."/>
        </authorList>
    </citation>
    <scope>NUCLEOTIDE SEQUENCE [LARGE SCALE GENOMIC DNA]</scope>
    <source>
        <strain evidence="11 12">YC6258</strain>
    </source>
</reference>
<dbReference type="Pfam" id="PF02225">
    <property type="entry name" value="PA"/>
    <property type="match status" value="1"/>
</dbReference>
<dbReference type="InterPro" id="IPR046450">
    <property type="entry name" value="PA_dom_sf"/>
</dbReference>
<dbReference type="CDD" id="cd03876">
    <property type="entry name" value="M28_SGAP_like"/>
    <property type="match status" value="1"/>
</dbReference>
<evidence type="ECO:0000259" key="10">
    <source>
        <dbReference type="Pfam" id="PF04389"/>
    </source>
</evidence>
<feature type="domain" description="Peptidase M28" evidence="10">
    <location>
        <begin position="281"/>
        <end position="495"/>
    </location>
</feature>
<dbReference type="InterPro" id="IPR041756">
    <property type="entry name" value="M28_SGAP-like"/>
</dbReference>
<dbReference type="GO" id="GO:0004177">
    <property type="term" value="F:aminopeptidase activity"/>
    <property type="evidence" value="ECO:0007669"/>
    <property type="project" value="UniProtKB-KW"/>
</dbReference>
<dbReference type="AlphaFoldDB" id="A0A0C5VVA2"/>
<dbReference type="InterPro" id="IPR003137">
    <property type="entry name" value="PA_domain"/>
</dbReference>
<dbReference type="GO" id="GO:0006508">
    <property type="term" value="P:proteolysis"/>
    <property type="evidence" value="ECO:0007669"/>
    <property type="project" value="UniProtKB-KW"/>
</dbReference>
<dbReference type="EMBL" id="CP007142">
    <property type="protein sequence ID" value="AJQ97218.1"/>
    <property type="molecule type" value="Genomic_DNA"/>
</dbReference>
<evidence type="ECO:0000313" key="11">
    <source>
        <dbReference type="EMBL" id="AJQ97218.1"/>
    </source>
</evidence>
<evidence type="ECO:0000256" key="6">
    <source>
        <dbReference type="ARBA" id="ARBA00022801"/>
    </source>
</evidence>
<dbReference type="HOGENOM" id="CLU_024336_0_2_6"/>
<dbReference type="PANTHER" id="PTHR12147">
    <property type="entry name" value="METALLOPEPTIDASE M28 FAMILY MEMBER"/>
    <property type="match status" value="1"/>
</dbReference>
<dbReference type="GO" id="GO:0046872">
    <property type="term" value="F:metal ion binding"/>
    <property type="evidence" value="ECO:0007669"/>
    <property type="project" value="UniProtKB-KW"/>
</dbReference>
<dbReference type="SUPFAM" id="SSF53187">
    <property type="entry name" value="Zn-dependent exopeptidases"/>
    <property type="match status" value="1"/>
</dbReference>
<dbReference type="Gene3D" id="3.40.630.10">
    <property type="entry name" value="Zn peptidases"/>
    <property type="match status" value="1"/>
</dbReference>
<keyword evidence="3" id="KW-0645">Protease</keyword>
<evidence type="ECO:0000256" key="7">
    <source>
        <dbReference type="ARBA" id="ARBA00022833"/>
    </source>
</evidence>
<name>A0A0C5VVA2_9GAMM</name>
<organism evidence="11 12">
    <name type="scientific">Gynuella sunshinyii YC6258</name>
    <dbReference type="NCBI Taxonomy" id="1445510"/>
    <lineage>
        <taxon>Bacteria</taxon>
        <taxon>Pseudomonadati</taxon>
        <taxon>Pseudomonadota</taxon>
        <taxon>Gammaproteobacteria</taxon>
        <taxon>Oceanospirillales</taxon>
        <taxon>Saccharospirillaceae</taxon>
        <taxon>Gynuella</taxon>
    </lineage>
</organism>
<evidence type="ECO:0000256" key="1">
    <source>
        <dbReference type="ARBA" id="ARBA00005957"/>
    </source>
</evidence>
<dbReference type="OrthoDB" id="9778250at2"/>
<dbReference type="STRING" id="1445510.YC6258_05188"/>
<proteinExistence type="inferred from homology"/>
<dbReference type="InterPro" id="IPR045175">
    <property type="entry name" value="M28_fam"/>
</dbReference>
<keyword evidence="4" id="KW-0479">Metal-binding</keyword>
<keyword evidence="12" id="KW-1185">Reference proteome</keyword>
<dbReference type="InterPro" id="IPR007484">
    <property type="entry name" value="Peptidase_M28"/>
</dbReference>
<dbReference type="Proteomes" id="UP000032266">
    <property type="component" value="Chromosome"/>
</dbReference>
<keyword evidence="6 11" id="KW-0378">Hydrolase</keyword>
<evidence type="ECO:0000256" key="2">
    <source>
        <dbReference type="ARBA" id="ARBA00022438"/>
    </source>
</evidence>
<feature type="domain" description="PA" evidence="9">
    <location>
        <begin position="160"/>
        <end position="257"/>
    </location>
</feature>
<dbReference type="RefSeq" id="WP_044619015.1">
    <property type="nucleotide sequence ID" value="NZ_CP007142.1"/>
</dbReference>
<dbReference type="GO" id="GO:0008235">
    <property type="term" value="F:metalloexopeptidase activity"/>
    <property type="evidence" value="ECO:0007669"/>
    <property type="project" value="InterPro"/>
</dbReference>
<dbReference type="PANTHER" id="PTHR12147:SF26">
    <property type="entry name" value="PEPTIDASE M28 DOMAIN-CONTAINING PROTEIN"/>
    <property type="match status" value="1"/>
</dbReference>
<keyword evidence="2 11" id="KW-0031">Aminopeptidase</keyword>
<keyword evidence="7" id="KW-0862">Zinc</keyword>
<keyword evidence="5 8" id="KW-0732">Signal</keyword>
<dbReference type="EC" id="3.4.11.15" evidence="11"/>
<protein>
    <submittedName>
        <fullName evidence="11">Putative aminopeptidase</fullName>
        <ecNumber evidence="11">3.4.11.15</ecNumber>
    </submittedName>
</protein>
<evidence type="ECO:0000313" key="12">
    <source>
        <dbReference type="Proteomes" id="UP000032266"/>
    </source>
</evidence>
<dbReference type="Gene3D" id="3.50.30.30">
    <property type="match status" value="1"/>
</dbReference>
<feature type="chain" id="PRO_5002183905" evidence="8">
    <location>
        <begin position="26"/>
        <end position="542"/>
    </location>
</feature>